<dbReference type="PANTHER" id="PTHR40035">
    <property type="entry name" value="ATP SYNTHASE PROTEIN I"/>
    <property type="match status" value="1"/>
</dbReference>
<sequence>MSELQHSIRRQRKYLFYLLSLFFLGWGFTSAQSIYGGLILGTVLSMCNHWLISRRILSFSFAVEGEQKPPRLGTSMRIATAALAAIIALRNPEQFHIISTTLGLMAAYAVIMIDFGIQHYIKRMNRKEVK</sequence>
<keyword evidence="3 6" id="KW-0812">Transmembrane</keyword>
<dbReference type="RefSeq" id="WP_034287486.1">
    <property type="nucleotide sequence ID" value="NZ_JBCNAN010000007.1"/>
</dbReference>
<evidence type="ECO:0000256" key="4">
    <source>
        <dbReference type="ARBA" id="ARBA00022989"/>
    </source>
</evidence>
<evidence type="ECO:0000256" key="3">
    <source>
        <dbReference type="ARBA" id="ARBA00022692"/>
    </source>
</evidence>
<evidence type="ECO:0000313" key="8">
    <source>
        <dbReference type="Proteomes" id="UP000076935"/>
    </source>
</evidence>
<accession>A0A177L0W9</accession>
<comment type="caution">
    <text evidence="7">The sequence shown here is derived from an EMBL/GenBank/DDBJ whole genome shotgun (WGS) entry which is preliminary data.</text>
</comment>
<keyword evidence="2" id="KW-1003">Cell membrane</keyword>
<evidence type="ECO:0000313" key="7">
    <source>
        <dbReference type="EMBL" id="OAH58895.1"/>
    </source>
</evidence>
<dbReference type="InterPro" id="IPR005598">
    <property type="entry name" value="ATP_synth_I"/>
</dbReference>
<dbReference type="Proteomes" id="UP000076935">
    <property type="component" value="Unassembled WGS sequence"/>
</dbReference>
<evidence type="ECO:0000256" key="1">
    <source>
        <dbReference type="ARBA" id="ARBA00004651"/>
    </source>
</evidence>
<dbReference type="InterPro" id="IPR039072">
    <property type="entry name" value="ATP_synth_I_Bacilli"/>
</dbReference>
<evidence type="ECO:0000256" key="2">
    <source>
        <dbReference type="ARBA" id="ARBA00022475"/>
    </source>
</evidence>
<evidence type="ECO:0000256" key="6">
    <source>
        <dbReference type="SAM" id="Phobius"/>
    </source>
</evidence>
<keyword evidence="5 6" id="KW-0472">Membrane</keyword>
<protein>
    <submittedName>
        <fullName evidence="7">ATP synthase I</fullName>
    </submittedName>
</protein>
<dbReference type="PANTHER" id="PTHR40035:SF1">
    <property type="entry name" value="ATP SYNTHASE PROTEIN I"/>
    <property type="match status" value="1"/>
</dbReference>
<organism evidence="7 8">
    <name type="scientific">Domibacillus aminovorans</name>
    <dbReference type="NCBI Taxonomy" id="29332"/>
    <lineage>
        <taxon>Bacteria</taxon>
        <taxon>Bacillati</taxon>
        <taxon>Bacillota</taxon>
        <taxon>Bacilli</taxon>
        <taxon>Bacillales</taxon>
        <taxon>Bacillaceae</taxon>
        <taxon>Domibacillus</taxon>
    </lineage>
</organism>
<evidence type="ECO:0000256" key="5">
    <source>
        <dbReference type="ARBA" id="ARBA00023136"/>
    </source>
</evidence>
<proteinExistence type="predicted"/>
<dbReference type="STRING" id="29332.AWH48_07475"/>
<dbReference type="AlphaFoldDB" id="A0A177L0W9"/>
<dbReference type="Pfam" id="PF03899">
    <property type="entry name" value="ATP-synt_I"/>
    <property type="match status" value="1"/>
</dbReference>
<keyword evidence="8" id="KW-1185">Reference proteome</keyword>
<feature type="transmembrane region" description="Helical" evidence="6">
    <location>
        <begin position="95"/>
        <end position="117"/>
    </location>
</feature>
<name>A0A177L0W9_9BACI</name>
<reference evidence="7 8" key="1">
    <citation type="submission" date="2016-01" db="EMBL/GenBank/DDBJ databases">
        <title>Investigation of taxonomic status of Bacillus aminovorans.</title>
        <authorList>
            <person name="Verma A."/>
            <person name="Pal Y."/>
            <person name="Krishnamurthi S."/>
        </authorList>
    </citation>
    <scope>NUCLEOTIDE SEQUENCE [LARGE SCALE GENOMIC DNA]</scope>
    <source>
        <strain evidence="7 8">DSM 1314</strain>
    </source>
</reference>
<keyword evidence="4 6" id="KW-1133">Transmembrane helix</keyword>
<dbReference type="EMBL" id="LQWY01000067">
    <property type="protein sequence ID" value="OAH58895.1"/>
    <property type="molecule type" value="Genomic_DNA"/>
</dbReference>
<comment type="subcellular location">
    <subcellularLocation>
        <location evidence="1">Cell membrane</location>
        <topology evidence="1">Multi-pass membrane protein</topology>
    </subcellularLocation>
</comment>
<gene>
    <name evidence="7" type="ORF">AWH49_04295</name>
</gene>
<feature type="transmembrane region" description="Helical" evidence="6">
    <location>
        <begin position="12"/>
        <end position="28"/>
    </location>
</feature>
<dbReference type="GO" id="GO:0005886">
    <property type="term" value="C:plasma membrane"/>
    <property type="evidence" value="ECO:0007669"/>
    <property type="project" value="UniProtKB-SubCell"/>
</dbReference>